<evidence type="ECO:0000256" key="4">
    <source>
        <dbReference type="ARBA" id="ARBA00023163"/>
    </source>
</evidence>
<comment type="similarity">
    <text evidence="1">Belongs to the sigma-70 factor family. ECF subfamily.</text>
</comment>
<dbReference type="NCBIfam" id="TIGR02937">
    <property type="entry name" value="sigma70-ECF"/>
    <property type="match status" value="1"/>
</dbReference>
<organism evidence="7">
    <name type="scientific">marine sediment metagenome</name>
    <dbReference type="NCBI Taxonomy" id="412755"/>
    <lineage>
        <taxon>unclassified sequences</taxon>
        <taxon>metagenomes</taxon>
        <taxon>ecological metagenomes</taxon>
    </lineage>
</organism>
<dbReference type="PANTHER" id="PTHR43133:SF57">
    <property type="entry name" value="RNA POLYMERASE SIGMA-70 FACTOR"/>
    <property type="match status" value="1"/>
</dbReference>
<comment type="caution">
    <text evidence="7">The sequence shown here is derived from an EMBL/GenBank/DDBJ whole genome shotgun (WGS) entry which is preliminary data.</text>
</comment>
<dbReference type="Pfam" id="PF04542">
    <property type="entry name" value="Sigma70_r2"/>
    <property type="match status" value="1"/>
</dbReference>
<evidence type="ECO:0000259" key="6">
    <source>
        <dbReference type="Pfam" id="PF08281"/>
    </source>
</evidence>
<proteinExistence type="inferred from homology"/>
<dbReference type="InterPro" id="IPR007627">
    <property type="entry name" value="RNA_pol_sigma70_r2"/>
</dbReference>
<reference evidence="7" key="1">
    <citation type="journal article" date="2014" name="Front. Microbiol.">
        <title>High frequency of phylogenetically diverse reductive dehalogenase-homologous genes in deep subseafloor sedimentary metagenomes.</title>
        <authorList>
            <person name="Kawai M."/>
            <person name="Futagami T."/>
            <person name="Toyoda A."/>
            <person name="Takaki Y."/>
            <person name="Nishi S."/>
            <person name="Hori S."/>
            <person name="Arai W."/>
            <person name="Tsubouchi T."/>
            <person name="Morono Y."/>
            <person name="Uchiyama I."/>
            <person name="Ito T."/>
            <person name="Fujiyama A."/>
            <person name="Inagaki F."/>
            <person name="Takami H."/>
        </authorList>
    </citation>
    <scope>NUCLEOTIDE SEQUENCE</scope>
    <source>
        <strain evidence="7">Expedition CK06-06</strain>
    </source>
</reference>
<dbReference type="PANTHER" id="PTHR43133">
    <property type="entry name" value="RNA POLYMERASE ECF-TYPE SIGMA FACTO"/>
    <property type="match status" value="1"/>
</dbReference>
<evidence type="ECO:0000259" key="5">
    <source>
        <dbReference type="Pfam" id="PF04542"/>
    </source>
</evidence>
<dbReference type="AlphaFoldDB" id="X0ZRJ5"/>
<dbReference type="InterPro" id="IPR036388">
    <property type="entry name" value="WH-like_DNA-bd_sf"/>
</dbReference>
<dbReference type="CDD" id="cd06171">
    <property type="entry name" value="Sigma70_r4"/>
    <property type="match status" value="1"/>
</dbReference>
<feature type="domain" description="RNA polymerase sigma factor 70 region 4 type 2" evidence="6">
    <location>
        <begin position="122"/>
        <end position="173"/>
    </location>
</feature>
<keyword evidence="3" id="KW-0731">Sigma factor</keyword>
<dbReference type="InterPro" id="IPR013249">
    <property type="entry name" value="RNA_pol_sigma70_r4_t2"/>
</dbReference>
<dbReference type="SUPFAM" id="SSF88659">
    <property type="entry name" value="Sigma3 and sigma4 domains of RNA polymerase sigma factors"/>
    <property type="match status" value="1"/>
</dbReference>
<dbReference type="SUPFAM" id="SSF88946">
    <property type="entry name" value="Sigma2 domain of RNA polymerase sigma factors"/>
    <property type="match status" value="1"/>
</dbReference>
<dbReference type="Pfam" id="PF08281">
    <property type="entry name" value="Sigma70_r4_2"/>
    <property type="match status" value="1"/>
</dbReference>
<dbReference type="GO" id="GO:0016987">
    <property type="term" value="F:sigma factor activity"/>
    <property type="evidence" value="ECO:0007669"/>
    <property type="project" value="UniProtKB-KW"/>
</dbReference>
<dbReference type="InterPro" id="IPR039425">
    <property type="entry name" value="RNA_pol_sigma-70-like"/>
</dbReference>
<dbReference type="GO" id="GO:0003677">
    <property type="term" value="F:DNA binding"/>
    <property type="evidence" value="ECO:0007669"/>
    <property type="project" value="InterPro"/>
</dbReference>
<dbReference type="GO" id="GO:0006352">
    <property type="term" value="P:DNA-templated transcription initiation"/>
    <property type="evidence" value="ECO:0007669"/>
    <property type="project" value="InterPro"/>
</dbReference>
<feature type="non-terminal residue" evidence="7">
    <location>
        <position position="174"/>
    </location>
</feature>
<dbReference type="EMBL" id="BARS01053348">
    <property type="protein sequence ID" value="GAG50866.1"/>
    <property type="molecule type" value="Genomic_DNA"/>
</dbReference>
<dbReference type="Gene3D" id="1.10.10.10">
    <property type="entry name" value="Winged helix-like DNA-binding domain superfamily/Winged helix DNA-binding domain"/>
    <property type="match status" value="1"/>
</dbReference>
<keyword evidence="4" id="KW-0804">Transcription</keyword>
<evidence type="ECO:0008006" key="8">
    <source>
        <dbReference type="Google" id="ProtNLM"/>
    </source>
</evidence>
<name>X0ZRJ5_9ZZZZ</name>
<gene>
    <name evidence="7" type="ORF">S01H1_79181</name>
</gene>
<dbReference type="InterPro" id="IPR013325">
    <property type="entry name" value="RNA_pol_sigma_r2"/>
</dbReference>
<evidence type="ECO:0000256" key="3">
    <source>
        <dbReference type="ARBA" id="ARBA00023082"/>
    </source>
</evidence>
<evidence type="ECO:0000313" key="7">
    <source>
        <dbReference type="EMBL" id="GAG50866.1"/>
    </source>
</evidence>
<sequence length="174" mass="20356">MTDQDDRDCIQVTERDPSAFGELYERYVDRIYNYVYYRVSNVHDAEDLTSRTFYRALSHLHTYEDRGIPLSAWLYRIAHNLVANWHRDRARRPVVALDQLVLKSRDSERAEDVVESQDSARLLREGMRKLDPARQELLVLKFSQGLSNAEIGEIMGRSEGAIKSLYHRTLLALR</sequence>
<protein>
    <recommendedName>
        <fullName evidence="8">HTH luxR-type domain-containing protein</fullName>
    </recommendedName>
</protein>
<feature type="domain" description="RNA polymerase sigma-70 region 2" evidence="5">
    <location>
        <begin position="23"/>
        <end position="92"/>
    </location>
</feature>
<evidence type="ECO:0000256" key="1">
    <source>
        <dbReference type="ARBA" id="ARBA00010641"/>
    </source>
</evidence>
<dbReference type="InterPro" id="IPR013324">
    <property type="entry name" value="RNA_pol_sigma_r3/r4-like"/>
</dbReference>
<evidence type="ECO:0000256" key="2">
    <source>
        <dbReference type="ARBA" id="ARBA00023015"/>
    </source>
</evidence>
<accession>X0ZRJ5</accession>
<dbReference type="InterPro" id="IPR014284">
    <property type="entry name" value="RNA_pol_sigma-70_dom"/>
</dbReference>
<dbReference type="Gene3D" id="1.10.1740.10">
    <property type="match status" value="1"/>
</dbReference>
<keyword evidence="2" id="KW-0805">Transcription regulation</keyword>